<feature type="domain" description="DUF732" evidence="1">
    <location>
        <begin position="27"/>
        <end position="82"/>
    </location>
</feature>
<dbReference type="Pfam" id="PF05305">
    <property type="entry name" value="DUF732"/>
    <property type="match status" value="1"/>
</dbReference>
<sequence length="87" mass="8769">MTVVTLGSIAAPAVANAWPTPVTGEMQNYIDTARGAGAPGSDDALLTQGYRACNMLYTGKGREAAVNATSEAVVNAARGILCTQAPG</sequence>
<organism evidence="2 3">
    <name type="scientific">Mycolicibacter acidiphilus</name>
    <dbReference type="NCBI Taxonomy" id="2835306"/>
    <lineage>
        <taxon>Bacteria</taxon>
        <taxon>Bacillati</taxon>
        <taxon>Actinomycetota</taxon>
        <taxon>Actinomycetes</taxon>
        <taxon>Mycobacteriales</taxon>
        <taxon>Mycobacteriaceae</taxon>
        <taxon>Mycolicibacter</taxon>
    </lineage>
</organism>
<evidence type="ECO:0000313" key="2">
    <source>
        <dbReference type="EMBL" id="MBS9533466.1"/>
    </source>
</evidence>
<protein>
    <submittedName>
        <fullName evidence="2">DUF732 domain-containing protein</fullName>
    </submittedName>
</protein>
<keyword evidence="3" id="KW-1185">Reference proteome</keyword>
<name>A0ABS5RJ21_9MYCO</name>
<gene>
    <name evidence="2" type="ORF">KIH27_07665</name>
</gene>
<dbReference type="Proteomes" id="UP001519535">
    <property type="component" value="Unassembled WGS sequence"/>
</dbReference>
<comment type="caution">
    <text evidence="2">The sequence shown here is derived from an EMBL/GenBank/DDBJ whole genome shotgun (WGS) entry which is preliminary data.</text>
</comment>
<evidence type="ECO:0000313" key="3">
    <source>
        <dbReference type="Proteomes" id="UP001519535"/>
    </source>
</evidence>
<proteinExistence type="predicted"/>
<dbReference type="EMBL" id="JAHCLR010000010">
    <property type="protein sequence ID" value="MBS9533466.1"/>
    <property type="molecule type" value="Genomic_DNA"/>
</dbReference>
<dbReference type="RefSeq" id="WP_214092347.1">
    <property type="nucleotide sequence ID" value="NZ_JAHCLR010000010.1"/>
</dbReference>
<reference evidence="2 3" key="1">
    <citation type="submission" date="2021-05" db="EMBL/GenBank/DDBJ databases">
        <title>Mycobacterium acidophilum sp. nov., an extremely acid-tolerant member of the genus Mycobacterium.</title>
        <authorList>
            <person name="Xia J."/>
        </authorList>
    </citation>
    <scope>NUCLEOTIDE SEQUENCE [LARGE SCALE GENOMIC DNA]</scope>
    <source>
        <strain evidence="2 3">M1</strain>
    </source>
</reference>
<dbReference type="InterPro" id="IPR007969">
    <property type="entry name" value="DUF732"/>
</dbReference>
<accession>A0ABS5RJ21</accession>
<evidence type="ECO:0000259" key="1">
    <source>
        <dbReference type="Pfam" id="PF05305"/>
    </source>
</evidence>